<accession>A0A0V1FLG9</accession>
<organism evidence="1 2">
    <name type="scientific">Trichinella pseudospiralis</name>
    <name type="common">Parasitic roundworm</name>
    <dbReference type="NCBI Taxonomy" id="6337"/>
    <lineage>
        <taxon>Eukaryota</taxon>
        <taxon>Metazoa</taxon>
        <taxon>Ecdysozoa</taxon>
        <taxon>Nematoda</taxon>
        <taxon>Enoplea</taxon>
        <taxon>Dorylaimia</taxon>
        <taxon>Trichinellida</taxon>
        <taxon>Trichinellidae</taxon>
        <taxon>Trichinella</taxon>
    </lineage>
</organism>
<gene>
    <name evidence="1" type="ORF">T4D_987</name>
</gene>
<dbReference type="AlphaFoldDB" id="A0A0V1FLG9"/>
<name>A0A0V1FLG9_TRIPS</name>
<proteinExistence type="predicted"/>
<comment type="caution">
    <text evidence="1">The sequence shown here is derived from an EMBL/GenBank/DDBJ whole genome shotgun (WGS) entry which is preliminary data.</text>
</comment>
<dbReference type="EMBL" id="JYDT01000068">
    <property type="protein sequence ID" value="KRY86625.1"/>
    <property type="molecule type" value="Genomic_DNA"/>
</dbReference>
<dbReference type="OrthoDB" id="10502686at2759"/>
<sequence length="99" mass="11094">MTATAEMLVESVESCSFDEACLIGTFIREYRSFTRVLSLSSGLPSQKSSSENSTITLHYTCCSKYENVKYTLNGCIGHMIVLSVLIECEYDHSLQNEFT</sequence>
<evidence type="ECO:0000313" key="2">
    <source>
        <dbReference type="Proteomes" id="UP000054995"/>
    </source>
</evidence>
<dbReference type="Proteomes" id="UP000054995">
    <property type="component" value="Unassembled WGS sequence"/>
</dbReference>
<keyword evidence="2" id="KW-1185">Reference proteome</keyword>
<reference evidence="1 2" key="1">
    <citation type="submission" date="2015-01" db="EMBL/GenBank/DDBJ databases">
        <title>Evolution of Trichinella species and genotypes.</title>
        <authorList>
            <person name="Korhonen P.K."/>
            <person name="Edoardo P."/>
            <person name="Giuseppe L.R."/>
            <person name="Gasser R.B."/>
        </authorList>
    </citation>
    <scope>NUCLEOTIDE SEQUENCE [LARGE SCALE GENOMIC DNA]</scope>
    <source>
        <strain evidence="1">ISS470</strain>
    </source>
</reference>
<evidence type="ECO:0000313" key="1">
    <source>
        <dbReference type="EMBL" id="KRY86625.1"/>
    </source>
</evidence>
<protein>
    <submittedName>
        <fullName evidence="1">Uncharacterized protein</fullName>
    </submittedName>
</protein>